<dbReference type="InterPro" id="IPR050771">
    <property type="entry name" value="Alpha-ketoacid_DH_E1_comp"/>
</dbReference>
<sequence>EGDLQEIRSIFAAFLQLEEGVVLKMCRDVTLLNTMDGVLCDSQRRGGVSFCMTNCGEEGTHMGSAAALDP</sequence>
<dbReference type="PANTHER" id="PTHR43380:SF1">
    <property type="entry name" value="2-OXOISOVALERATE DEHYDROGENASE SUBUNIT ALPHA, MITOCHONDRIAL"/>
    <property type="match status" value="1"/>
</dbReference>
<evidence type="ECO:0000313" key="2">
    <source>
        <dbReference type="EMBL" id="CEK50718.1"/>
    </source>
</evidence>
<dbReference type="EMBL" id="HACG01003853">
    <property type="protein sequence ID" value="CEK50718.1"/>
    <property type="molecule type" value="Transcribed_RNA"/>
</dbReference>
<comment type="function">
    <text evidence="1">The branched-chain alpha-keto dehydrogenase complex catalyzes the overall conversion of alpha-keto acids to acyl-CoA and CO(2). It contains multiple copies of three enzymatic components: branched-chain alpha-keto acid decarboxylase (E1), lipoamide acyltransferase (E2) and lipoamide dehydrogenase (E3).</text>
</comment>
<feature type="non-terminal residue" evidence="2">
    <location>
        <position position="1"/>
    </location>
</feature>
<evidence type="ECO:0000256" key="1">
    <source>
        <dbReference type="RuleBase" id="RU365014"/>
    </source>
</evidence>
<organism evidence="2">
    <name type="scientific">Arion vulgaris</name>
    <dbReference type="NCBI Taxonomy" id="1028688"/>
    <lineage>
        <taxon>Eukaryota</taxon>
        <taxon>Metazoa</taxon>
        <taxon>Spiralia</taxon>
        <taxon>Lophotrochozoa</taxon>
        <taxon>Mollusca</taxon>
        <taxon>Gastropoda</taxon>
        <taxon>Heterobranchia</taxon>
        <taxon>Euthyneura</taxon>
        <taxon>Panpulmonata</taxon>
        <taxon>Eupulmonata</taxon>
        <taxon>Stylommatophora</taxon>
        <taxon>Helicina</taxon>
        <taxon>Arionoidea</taxon>
        <taxon>Arionidae</taxon>
        <taxon>Arion</taxon>
    </lineage>
</organism>
<dbReference type="PANTHER" id="PTHR43380">
    <property type="entry name" value="2-OXOISOVALERATE DEHYDROGENASE SUBUNIT ALPHA, MITOCHONDRIAL"/>
    <property type="match status" value="1"/>
</dbReference>
<comment type="similarity">
    <text evidence="1">Belongs to the BCKDHA family.</text>
</comment>
<keyword evidence="1" id="KW-0786">Thiamine pyrophosphate</keyword>
<proteinExistence type="inferred from homology"/>
<dbReference type="GO" id="GO:0009083">
    <property type="term" value="P:branched-chain amino acid catabolic process"/>
    <property type="evidence" value="ECO:0007669"/>
    <property type="project" value="TreeGrafter"/>
</dbReference>
<accession>A0A0B6Y3M8</accession>
<name>A0A0B6Y3M8_9EUPU</name>
<feature type="non-terminal residue" evidence="2">
    <location>
        <position position="70"/>
    </location>
</feature>
<comment type="cofactor">
    <cofactor evidence="1">
        <name>thiamine diphosphate</name>
        <dbReference type="ChEBI" id="CHEBI:58937"/>
    </cofactor>
</comment>
<reference evidence="2" key="1">
    <citation type="submission" date="2014-12" db="EMBL/GenBank/DDBJ databases">
        <title>Insight into the proteome of Arion vulgaris.</title>
        <authorList>
            <person name="Aradska J."/>
            <person name="Bulat T."/>
            <person name="Smidak R."/>
            <person name="Sarate P."/>
            <person name="Gangsoo J."/>
            <person name="Sialana F."/>
            <person name="Bilban M."/>
            <person name="Lubec G."/>
        </authorList>
    </citation>
    <scope>NUCLEOTIDE SEQUENCE</scope>
    <source>
        <tissue evidence="2">Skin</tissue>
    </source>
</reference>
<dbReference type="Gene3D" id="3.40.50.970">
    <property type="match status" value="1"/>
</dbReference>
<comment type="catalytic activity">
    <reaction evidence="1">
        <text>N(6)-[(R)-lipoyl]-L-lysyl-[protein] + 3-methyl-2-oxobutanoate + H(+) = N(6)-[(R)-S(8)-2-methylpropanoyldihydrolipoyl]-L-lysyl-[protein] + CO2</text>
        <dbReference type="Rhea" id="RHEA:13457"/>
        <dbReference type="Rhea" id="RHEA-COMP:10474"/>
        <dbReference type="Rhea" id="RHEA-COMP:10497"/>
        <dbReference type="ChEBI" id="CHEBI:11851"/>
        <dbReference type="ChEBI" id="CHEBI:15378"/>
        <dbReference type="ChEBI" id="CHEBI:16526"/>
        <dbReference type="ChEBI" id="CHEBI:83099"/>
        <dbReference type="ChEBI" id="CHEBI:83142"/>
        <dbReference type="EC" id="1.2.4.4"/>
    </reaction>
</comment>
<gene>
    <name evidence="2" type="primary">ORF11505</name>
</gene>
<protein>
    <recommendedName>
        <fullName evidence="1">2-oxoisovalerate dehydrogenase subunit alpha</fullName>
        <ecNumber evidence="1">1.2.4.4</ecNumber>
    </recommendedName>
    <alternativeName>
        <fullName evidence="1">Branched-chain alpha-keto acid dehydrogenase E1 component alpha chain</fullName>
    </alternativeName>
</protein>
<dbReference type="GO" id="GO:0003863">
    <property type="term" value="F:branched-chain 2-oxo acid dehydrogenase activity"/>
    <property type="evidence" value="ECO:0007669"/>
    <property type="project" value="UniProtKB-EC"/>
</dbReference>
<dbReference type="AlphaFoldDB" id="A0A0B6Y3M8"/>
<keyword evidence="1" id="KW-0560">Oxidoreductase</keyword>
<dbReference type="EC" id="1.2.4.4" evidence="1"/>